<evidence type="ECO:0000259" key="3">
    <source>
        <dbReference type="PROSITE" id="PS51186"/>
    </source>
</evidence>
<reference evidence="4 5" key="1">
    <citation type="submission" date="2019-09" db="EMBL/GenBank/DDBJ databases">
        <authorList>
            <person name="Chandra G."/>
            <person name="Truman W A."/>
        </authorList>
    </citation>
    <scope>NUCLEOTIDE SEQUENCE [LARGE SCALE GENOMIC DNA]</scope>
    <source>
        <strain evidence="4">PS880</strain>
    </source>
</reference>
<dbReference type="RefSeq" id="WP_150778508.1">
    <property type="nucleotide sequence ID" value="NZ_CABVIH010000002.1"/>
</dbReference>
<proteinExistence type="predicted"/>
<dbReference type="EMBL" id="CABVIH010000002">
    <property type="protein sequence ID" value="VVO55799.1"/>
    <property type="molecule type" value="Genomic_DNA"/>
</dbReference>
<dbReference type="CDD" id="cd04301">
    <property type="entry name" value="NAT_SF"/>
    <property type="match status" value="1"/>
</dbReference>
<evidence type="ECO:0000313" key="5">
    <source>
        <dbReference type="Proteomes" id="UP000375525"/>
    </source>
</evidence>
<accession>A0A5E7GV92</accession>
<dbReference type="AlphaFoldDB" id="A0A5E7GV92"/>
<sequence>MSNLVYRRYESGDAQAVSQLFRMVYGDCYVQPDVYLPNMISQHNTDGRWTSMLAVDGQRVLGHAALCKDPLADTPELALSVVHPAAQRQSIATNLSRELLMQAGSLGFNSVLIKQVTHHPYTQRMAQSIGFHSTGLLPDYVPSPFCESLPETIVIGCQVAQGTSRALPDIQWPESCRSLMQRLSTVFGTSRTESSPLSIPVHIRQHHHRYAIVVHRLNERLLDQLSGLPGRWLISVKLALSRHFAEDLHRLTGRGFTFTGLMPAHRNCGWFALFHRGAQRRSLNLHCPDMQQLHDDVQRNIRALDSTRSAA</sequence>
<dbReference type="OrthoDB" id="7350013at2"/>
<organism evidence="4 5">
    <name type="scientific">Pseudomonas fluorescens</name>
    <dbReference type="NCBI Taxonomy" id="294"/>
    <lineage>
        <taxon>Bacteria</taxon>
        <taxon>Pseudomonadati</taxon>
        <taxon>Pseudomonadota</taxon>
        <taxon>Gammaproteobacteria</taxon>
        <taxon>Pseudomonadales</taxon>
        <taxon>Pseudomonadaceae</taxon>
        <taxon>Pseudomonas</taxon>
    </lineage>
</organism>
<keyword evidence="2" id="KW-0012">Acyltransferase</keyword>
<gene>
    <name evidence="4" type="ORF">PS880_00538</name>
</gene>
<dbReference type="InterPro" id="IPR016181">
    <property type="entry name" value="Acyl_CoA_acyltransferase"/>
</dbReference>
<evidence type="ECO:0000256" key="1">
    <source>
        <dbReference type="ARBA" id="ARBA00022679"/>
    </source>
</evidence>
<dbReference type="SUPFAM" id="SSF55729">
    <property type="entry name" value="Acyl-CoA N-acyltransferases (Nat)"/>
    <property type="match status" value="1"/>
</dbReference>
<evidence type="ECO:0000313" key="4">
    <source>
        <dbReference type="EMBL" id="VVO55799.1"/>
    </source>
</evidence>
<dbReference type="InterPro" id="IPR000182">
    <property type="entry name" value="GNAT_dom"/>
</dbReference>
<dbReference type="Gene3D" id="3.40.630.30">
    <property type="match status" value="1"/>
</dbReference>
<dbReference type="Pfam" id="PF00583">
    <property type="entry name" value="Acetyltransf_1"/>
    <property type="match status" value="1"/>
</dbReference>
<dbReference type="Proteomes" id="UP000375525">
    <property type="component" value="Unassembled WGS sequence"/>
</dbReference>
<dbReference type="PANTHER" id="PTHR43877">
    <property type="entry name" value="AMINOALKYLPHOSPHONATE N-ACETYLTRANSFERASE-RELATED-RELATED"/>
    <property type="match status" value="1"/>
</dbReference>
<dbReference type="PROSITE" id="PS51186">
    <property type="entry name" value="GNAT"/>
    <property type="match status" value="1"/>
</dbReference>
<name>A0A5E7GV92_PSEFL</name>
<dbReference type="InterPro" id="IPR050832">
    <property type="entry name" value="Bact_Acetyltransf"/>
</dbReference>
<evidence type="ECO:0000256" key="2">
    <source>
        <dbReference type="ARBA" id="ARBA00023315"/>
    </source>
</evidence>
<keyword evidence="1" id="KW-0808">Transferase</keyword>
<feature type="domain" description="N-acetyltransferase" evidence="3">
    <location>
        <begin position="4"/>
        <end position="152"/>
    </location>
</feature>
<dbReference type="GO" id="GO:0016747">
    <property type="term" value="F:acyltransferase activity, transferring groups other than amino-acyl groups"/>
    <property type="evidence" value="ECO:0007669"/>
    <property type="project" value="InterPro"/>
</dbReference>
<protein>
    <recommendedName>
        <fullName evidence="3">N-acetyltransferase domain-containing protein</fullName>
    </recommendedName>
</protein>